<dbReference type="PANTHER" id="PTHR30406:SF1">
    <property type="entry name" value="SULFATE TRANSPORT SYSTEM PERMEASE PROTEIN CYSW"/>
    <property type="match status" value="1"/>
</dbReference>
<comment type="caution">
    <text evidence="9">The sequence shown here is derived from an EMBL/GenBank/DDBJ whole genome shotgun (WGS) entry which is preliminary data.</text>
</comment>
<dbReference type="InterPro" id="IPR000515">
    <property type="entry name" value="MetI-like"/>
</dbReference>
<name>A0A0F8ZTW7_9ZZZZ</name>
<feature type="transmembrane region" description="Helical" evidence="7">
    <location>
        <begin position="68"/>
        <end position="94"/>
    </location>
</feature>
<keyword evidence="6 7" id="KW-0472">Membrane</keyword>
<keyword evidence="3 7" id="KW-0812">Transmembrane</keyword>
<feature type="transmembrane region" description="Helical" evidence="7">
    <location>
        <begin position="106"/>
        <end position="128"/>
    </location>
</feature>
<protein>
    <recommendedName>
        <fullName evidence="8">ABC transmembrane type-1 domain-containing protein</fullName>
    </recommendedName>
</protein>
<feature type="transmembrane region" description="Helical" evidence="7">
    <location>
        <begin position="185"/>
        <end position="211"/>
    </location>
</feature>
<keyword evidence="4 7" id="KW-1133">Transmembrane helix</keyword>
<evidence type="ECO:0000259" key="8">
    <source>
        <dbReference type="PROSITE" id="PS50928"/>
    </source>
</evidence>
<dbReference type="Pfam" id="PF00528">
    <property type="entry name" value="BPD_transp_1"/>
    <property type="match status" value="1"/>
</dbReference>
<feature type="transmembrane region" description="Helical" evidence="7">
    <location>
        <begin position="140"/>
        <end position="164"/>
    </location>
</feature>
<gene>
    <name evidence="9" type="ORF">LCGC14_2654250</name>
</gene>
<comment type="subcellular location">
    <subcellularLocation>
        <location evidence="1">Membrane</location>
        <topology evidence="1">Multi-pass membrane protein</topology>
    </subcellularLocation>
</comment>
<feature type="transmembrane region" description="Helical" evidence="7">
    <location>
        <begin position="252"/>
        <end position="274"/>
    </location>
</feature>
<dbReference type="EMBL" id="LAZR01046116">
    <property type="protein sequence ID" value="KKK97288.1"/>
    <property type="molecule type" value="Genomic_DNA"/>
</dbReference>
<dbReference type="GO" id="GO:0015419">
    <property type="term" value="F:ABC-type sulfate transporter activity"/>
    <property type="evidence" value="ECO:0007669"/>
    <property type="project" value="InterPro"/>
</dbReference>
<evidence type="ECO:0000256" key="7">
    <source>
        <dbReference type="SAM" id="Phobius"/>
    </source>
</evidence>
<feature type="transmembrane region" description="Helical" evidence="7">
    <location>
        <begin position="21"/>
        <end position="48"/>
    </location>
</feature>
<evidence type="ECO:0000256" key="6">
    <source>
        <dbReference type="ARBA" id="ARBA00023136"/>
    </source>
</evidence>
<dbReference type="SUPFAM" id="SSF161098">
    <property type="entry name" value="MetI-like"/>
    <property type="match status" value="1"/>
</dbReference>
<proteinExistence type="predicted"/>
<dbReference type="PANTHER" id="PTHR30406">
    <property type="entry name" value="SULFATE TRANSPORT SYSTEM PERMEASE PROTEIN"/>
    <property type="match status" value="1"/>
</dbReference>
<dbReference type="InterPro" id="IPR005667">
    <property type="entry name" value="Sulph_transpt2"/>
</dbReference>
<dbReference type="CDD" id="cd06261">
    <property type="entry name" value="TM_PBP2"/>
    <property type="match status" value="1"/>
</dbReference>
<reference evidence="9" key="1">
    <citation type="journal article" date="2015" name="Nature">
        <title>Complex archaea that bridge the gap between prokaryotes and eukaryotes.</title>
        <authorList>
            <person name="Spang A."/>
            <person name="Saw J.H."/>
            <person name="Jorgensen S.L."/>
            <person name="Zaremba-Niedzwiedzka K."/>
            <person name="Martijn J."/>
            <person name="Lind A.E."/>
            <person name="van Eijk R."/>
            <person name="Schleper C."/>
            <person name="Guy L."/>
            <person name="Ettema T.J."/>
        </authorList>
    </citation>
    <scope>NUCLEOTIDE SEQUENCE</scope>
</reference>
<keyword evidence="5" id="KW-0764">Sulfate transport</keyword>
<feature type="domain" description="ABC transmembrane type-1" evidence="8">
    <location>
        <begin position="68"/>
        <end position="271"/>
    </location>
</feature>
<dbReference type="InterPro" id="IPR035906">
    <property type="entry name" value="MetI-like_sf"/>
</dbReference>
<dbReference type="AlphaFoldDB" id="A0A0F8ZTW7"/>
<evidence type="ECO:0000313" key="9">
    <source>
        <dbReference type="EMBL" id="KKK97288.1"/>
    </source>
</evidence>
<sequence>MKRVATLGEQRSAAATGAMGRYALMTSGIGFLILLIALPLTAIFTRAYEGGLPAFWKAISSPEAVFSLRYTLTLATATTVINAVMGTLVAYVLARQEFRGKSLVDSLVDLPIAIPASVTGFTLLLLYGPVGTIGGPLSDVGISIMFSFPGILVAHLFMTFPYVVRAVGPVLQDSERGEEEAAQTLGASALGVFRYVTFPAIQSALIVGSIFTFARSLGEFGATIMVSGNLALRTQTAPLFIFSEFNAGNIEAASAMSVVLVLISFVLFFGLKFATGKLTLGRALQ</sequence>
<dbReference type="NCBIfam" id="TIGR00969">
    <property type="entry name" value="3a0106s02"/>
    <property type="match status" value="1"/>
</dbReference>
<evidence type="ECO:0000256" key="2">
    <source>
        <dbReference type="ARBA" id="ARBA00022448"/>
    </source>
</evidence>
<dbReference type="PROSITE" id="PS50928">
    <property type="entry name" value="ABC_TM1"/>
    <property type="match status" value="1"/>
</dbReference>
<dbReference type="Gene3D" id="1.10.3720.10">
    <property type="entry name" value="MetI-like"/>
    <property type="match status" value="1"/>
</dbReference>
<accession>A0A0F8ZTW7</accession>
<evidence type="ECO:0000256" key="1">
    <source>
        <dbReference type="ARBA" id="ARBA00004141"/>
    </source>
</evidence>
<organism evidence="9">
    <name type="scientific">marine sediment metagenome</name>
    <dbReference type="NCBI Taxonomy" id="412755"/>
    <lineage>
        <taxon>unclassified sequences</taxon>
        <taxon>metagenomes</taxon>
        <taxon>ecological metagenomes</taxon>
    </lineage>
</organism>
<evidence type="ECO:0000256" key="5">
    <source>
        <dbReference type="ARBA" id="ARBA00023032"/>
    </source>
</evidence>
<evidence type="ECO:0000256" key="4">
    <source>
        <dbReference type="ARBA" id="ARBA00022989"/>
    </source>
</evidence>
<keyword evidence="2" id="KW-0813">Transport</keyword>
<evidence type="ECO:0000256" key="3">
    <source>
        <dbReference type="ARBA" id="ARBA00022692"/>
    </source>
</evidence>
<dbReference type="GO" id="GO:0005886">
    <property type="term" value="C:plasma membrane"/>
    <property type="evidence" value="ECO:0007669"/>
    <property type="project" value="TreeGrafter"/>
</dbReference>